<dbReference type="Gene3D" id="3.30.565.10">
    <property type="entry name" value="Histidine kinase-like ATPase, C-terminal domain"/>
    <property type="match status" value="1"/>
</dbReference>
<dbReference type="Pfam" id="PF17159">
    <property type="entry name" value="MASE3"/>
    <property type="match status" value="1"/>
</dbReference>
<evidence type="ECO:0000256" key="8">
    <source>
        <dbReference type="ARBA" id="ARBA00023012"/>
    </source>
</evidence>
<dbReference type="SMART" id="SM00091">
    <property type="entry name" value="PAS"/>
    <property type="match status" value="2"/>
</dbReference>
<evidence type="ECO:0000256" key="2">
    <source>
        <dbReference type="ARBA" id="ARBA00012438"/>
    </source>
</evidence>
<keyword evidence="5" id="KW-0547">Nucleotide-binding</keyword>
<dbReference type="EMBL" id="JQAN02000012">
    <property type="protein sequence ID" value="PPD57474.1"/>
    <property type="molecule type" value="Genomic_DNA"/>
</dbReference>
<comment type="caution">
    <text evidence="12">The sequence shown here is derived from an EMBL/GenBank/DDBJ whole genome shotgun (WGS) entry which is preliminary data.</text>
</comment>
<dbReference type="GO" id="GO:0000155">
    <property type="term" value="F:phosphorelay sensor kinase activity"/>
    <property type="evidence" value="ECO:0007669"/>
    <property type="project" value="InterPro"/>
</dbReference>
<dbReference type="OrthoDB" id="9811717at2"/>
<dbReference type="Pfam" id="PF13426">
    <property type="entry name" value="PAS_9"/>
    <property type="match status" value="1"/>
</dbReference>
<protein>
    <recommendedName>
        <fullName evidence="2">histidine kinase</fullName>
        <ecNumber evidence="2">2.7.13.3</ecNumber>
    </recommendedName>
</protein>
<dbReference type="SUPFAM" id="SSF55874">
    <property type="entry name" value="ATPase domain of HSP90 chaperone/DNA topoisomerase II/histidine kinase"/>
    <property type="match status" value="1"/>
</dbReference>
<evidence type="ECO:0000256" key="7">
    <source>
        <dbReference type="ARBA" id="ARBA00022840"/>
    </source>
</evidence>
<dbReference type="InterPro" id="IPR033425">
    <property type="entry name" value="MASE3"/>
</dbReference>
<feature type="transmembrane region" description="Helical" evidence="10">
    <location>
        <begin position="108"/>
        <end position="126"/>
    </location>
</feature>
<feature type="transmembrane region" description="Helical" evidence="10">
    <location>
        <begin position="133"/>
        <end position="153"/>
    </location>
</feature>
<dbReference type="Pfam" id="PF08448">
    <property type="entry name" value="PAS_4"/>
    <property type="match status" value="1"/>
</dbReference>
<evidence type="ECO:0000313" key="13">
    <source>
        <dbReference type="Proteomes" id="UP000235653"/>
    </source>
</evidence>
<organism evidence="12 13">
    <name type="scientific">Dehalogenimonas etheniformans</name>
    <dbReference type="NCBI Taxonomy" id="1536648"/>
    <lineage>
        <taxon>Bacteria</taxon>
        <taxon>Bacillati</taxon>
        <taxon>Chloroflexota</taxon>
        <taxon>Dehalococcoidia</taxon>
        <taxon>Dehalococcoidales</taxon>
        <taxon>Dehalococcoidaceae</taxon>
        <taxon>Dehalogenimonas</taxon>
    </lineage>
</organism>
<feature type="transmembrane region" description="Helical" evidence="10">
    <location>
        <begin position="233"/>
        <end position="252"/>
    </location>
</feature>
<dbReference type="PANTHER" id="PTHR24421">
    <property type="entry name" value="NITRATE/NITRITE SENSOR PROTEIN NARX-RELATED"/>
    <property type="match status" value="1"/>
</dbReference>
<evidence type="ECO:0000256" key="1">
    <source>
        <dbReference type="ARBA" id="ARBA00000085"/>
    </source>
</evidence>
<comment type="catalytic activity">
    <reaction evidence="1">
        <text>ATP + protein L-histidine = ADP + protein N-phospho-L-histidine.</text>
        <dbReference type="EC" id="2.7.13.3"/>
    </reaction>
</comment>
<dbReference type="PANTHER" id="PTHR24421:SF10">
    <property type="entry name" value="NITRATE_NITRITE SENSOR PROTEIN NARQ"/>
    <property type="match status" value="1"/>
</dbReference>
<keyword evidence="10" id="KW-1133">Transmembrane helix</keyword>
<feature type="domain" description="PAS" evidence="11">
    <location>
        <begin position="294"/>
        <end position="337"/>
    </location>
</feature>
<dbReference type="InterPro" id="IPR035965">
    <property type="entry name" value="PAS-like_dom_sf"/>
</dbReference>
<dbReference type="InterPro" id="IPR013656">
    <property type="entry name" value="PAS_4"/>
</dbReference>
<dbReference type="RefSeq" id="WP_102331666.1">
    <property type="nucleotide sequence ID" value="NZ_CP058566.2"/>
</dbReference>
<keyword evidence="6" id="KW-0418">Kinase</keyword>
<evidence type="ECO:0000256" key="10">
    <source>
        <dbReference type="SAM" id="Phobius"/>
    </source>
</evidence>
<feature type="transmembrane region" description="Helical" evidence="10">
    <location>
        <begin position="15"/>
        <end position="33"/>
    </location>
</feature>
<keyword evidence="3" id="KW-0597">Phosphoprotein</keyword>
<dbReference type="AlphaFoldDB" id="A0A2P5P5A0"/>
<dbReference type="InterPro" id="IPR000014">
    <property type="entry name" value="PAS"/>
</dbReference>
<keyword evidence="10" id="KW-0812">Transmembrane</keyword>
<feature type="transmembrane region" description="Helical" evidence="10">
    <location>
        <begin position="173"/>
        <end position="191"/>
    </location>
</feature>
<dbReference type="InterPro" id="IPR003594">
    <property type="entry name" value="HATPase_dom"/>
</dbReference>
<feature type="transmembrane region" description="Helical" evidence="10">
    <location>
        <begin position="203"/>
        <end position="221"/>
    </location>
</feature>
<dbReference type="GO" id="GO:0046983">
    <property type="term" value="F:protein dimerization activity"/>
    <property type="evidence" value="ECO:0007669"/>
    <property type="project" value="InterPro"/>
</dbReference>
<dbReference type="InterPro" id="IPR050482">
    <property type="entry name" value="Sensor_HK_TwoCompSys"/>
</dbReference>
<proteinExistence type="predicted"/>
<reference evidence="12 13" key="1">
    <citation type="journal article" date="2017" name="ISME J.">
        <title>Grape pomace compost harbors organohalide-respiring Dehalogenimonas species with novel reductive dehalogenase genes.</title>
        <authorList>
            <person name="Yang Y."/>
            <person name="Higgins S.A."/>
            <person name="Yan J."/>
            <person name="Simsir B."/>
            <person name="Chourey K."/>
            <person name="Iyer R."/>
            <person name="Hettich R.L."/>
            <person name="Baldwin B."/>
            <person name="Ogles D.M."/>
            <person name="Loffler F.E."/>
        </authorList>
    </citation>
    <scope>NUCLEOTIDE SEQUENCE [LARGE SCALE GENOMIC DNA]</scope>
    <source>
        <strain evidence="12 13">GP</strain>
    </source>
</reference>
<keyword evidence="4" id="KW-0808">Transferase</keyword>
<evidence type="ECO:0000256" key="5">
    <source>
        <dbReference type="ARBA" id="ARBA00022741"/>
    </source>
</evidence>
<evidence type="ECO:0000256" key="9">
    <source>
        <dbReference type="SAM" id="Coils"/>
    </source>
</evidence>
<dbReference type="SUPFAM" id="SSF55785">
    <property type="entry name" value="PYP-like sensor domain (PAS domain)"/>
    <property type="match status" value="2"/>
</dbReference>
<dbReference type="Pfam" id="PF02518">
    <property type="entry name" value="HATPase_c"/>
    <property type="match status" value="1"/>
</dbReference>
<dbReference type="PROSITE" id="PS50112">
    <property type="entry name" value="PAS"/>
    <property type="match status" value="2"/>
</dbReference>
<evidence type="ECO:0000256" key="4">
    <source>
        <dbReference type="ARBA" id="ARBA00022679"/>
    </source>
</evidence>
<evidence type="ECO:0000256" key="6">
    <source>
        <dbReference type="ARBA" id="ARBA00022777"/>
    </source>
</evidence>
<feature type="transmembrane region" description="Helical" evidence="10">
    <location>
        <begin position="39"/>
        <end position="58"/>
    </location>
</feature>
<dbReference type="Gene3D" id="3.30.450.20">
    <property type="entry name" value="PAS domain"/>
    <property type="match status" value="2"/>
</dbReference>
<dbReference type="NCBIfam" id="TIGR00229">
    <property type="entry name" value="sensory_box"/>
    <property type="match status" value="2"/>
</dbReference>
<keyword evidence="9" id="KW-0175">Coiled coil</keyword>
<evidence type="ECO:0000256" key="3">
    <source>
        <dbReference type="ARBA" id="ARBA00022553"/>
    </source>
</evidence>
<accession>A0A2P5P5A0</accession>
<evidence type="ECO:0000313" key="12">
    <source>
        <dbReference type="EMBL" id="PPD57474.1"/>
    </source>
</evidence>
<dbReference type="InterPro" id="IPR036890">
    <property type="entry name" value="HATPase_C_sf"/>
</dbReference>
<feature type="coiled-coil region" evidence="9">
    <location>
        <begin position="536"/>
        <end position="584"/>
    </location>
</feature>
<keyword evidence="10" id="KW-0472">Membrane</keyword>
<dbReference type="InterPro" id="IPR011712">
    <property type="entry name" value="Sig_transdc_His_kin_sub3_dim/P"/>
</dbReference>
<name>A0A2P5P5A0_9CHLR</name>
<sequence>MTATHSDRYMSKTRVFALVALAVLIGIGSYLVAKSDYLLFHSFADMITVFIAASVFVVAWNGRKRLDNDYFLFVGIAFLFFAFVDFMHLLGNKNMGVFTGYGNLGPPFYIASRYLLGISLLIAPLFMKRRLNVPVTLAVYAAVSAAVVLSILVWRNFPTTFIDGVGLTPFKVISDYVICGLLAAAIGVHFLNRKTLEPRVFKLLTLALVLAIATGLAFTLYTDPFGITNMVGHFFQIGTFGVVFAVFVEIALNRPQDILYRDLRLSDERVRNLNTQLNQEITQTRDAEQALRHSNERLQRVLDNETVGVMFWDLTTGRMTDANDTFLKLMGYSRSEVDAGELTWQKLTPPEYVETSLAEIEKFHASGRIGPYEKEYFQKDGARRWLLFAGSSLVADQCVEFCVDISERKQAEKELRESEQRQVGVLESMPDAFVAFDRNLRYTYLNSNAARIQNVKPEDLLGKDVRQVYPDAESYKTISLYERVIAEQKPVTAVTHHSGFGLWTEVRAFPTPDGVSVFFKDVTEQVKARQTLVNLNEELEKRVQIRTEELTRSQESLLKELRLRSQAEASLRSLSAQLLTVQEEERGTIAMELHDQIGQSLTVLKLMLARITRDAPESLKPQLFNVSDSVSETMQAVRSLSLSLRPGVLDTLGLVPALEWLFDDLNKRAGLDIHFVHDAALDIPHNVGTTVYRITQEAMTNIMRHSGVKEAWVRLEIRDGKLDLTIEDHGRGFDIASLGRTTGISAMRERAALLGGVCLTESEIGRGTSVKVSLPLS</sequence>
<dbReference type="GO" id="GO:0016020">
    <property type="term" value="C:membrane"/>
    <property type="evidence" value="ECO:0007669"/>
    <property type="project" value="InterPro"/>
</dbReference>
<keyword evidence="8" id="KW-0902">Two-component regulatory system</keyword>
<dbReference type="Pfam" id="PF07730">
    <property type="entry name" value="HisKA_3"/>
    <property type="match status" value="1"/>
</dbReference>
<dbReference type="EC" id="2.7.13.3" evidence="2"/>
<gene>
    <name evidence="12" type="ORF">JP09_009095</name>
</gene>
<feature type="domain" description="PAS" evidence="11">
    <location>
        <begin position="418"/>
        <end position="488"/>
    </location>
</feature>
<feature type="transmembrane region" description="Helical" evidence="10">
    <location>
        <begin position="70"/>
        <end position="88"/>
    </location>
</feature>
<keyword evidence="13" id="KW-1185">Reference proteome</keyword>
<dbReference type="CDD" id="cd16917">
    <property type="entry name" value="HATPase_UhpB-NarQ-NarX-like"/>
    <property type="match status" value="1"/>
</dbReference>
<keyword evidence="7" id="KW-0067">ATP-binding</keyword>
<dbReference type="Gene3D" id="1.20.5.1930">
    <property type="match status" value="1"/>
</dbReference>
<dbReference type="GO" id="GO:0005524">
    <property type="term" value="F:ATP binding"/>
    <property type="evidence" value="ECO:0007669"/>
    <property type="project" value="UniProtKB-KW"/>
</dbReference>
<evidence type="ECO:0000259" key="11">
    <source>
        <dbReference type="PROSITE" id="PS50112"/>
    </source>
</evidence>
<dbReference type="Proteomes" id="UP000235653">
    <property type="component" value="Unassembled WGS sequence"/>
</dbReference>
<dbReference type="CDD" id="cd00130">
    <property type="entry name" value="PAS"/>
    <property type="match status" value="2"/>
</dbReference>